<feature type="chain" id="PRO_5037254745" evidence="1">
    <location>
        <begin position="25"/>
        <end position="110"/>
    </location>
</feature>
<evidence type="ECO:0000313" key="2">
    <source>
        <dbReference type="EMBL" id="MBR7621794.1"/>
    </source>
</evidence>
<dbReference type="Proteomes" id="UP000622580">
    <property type="component" value="Unassembled WGS sequence"/>
</dbReference>
<dbReference type="EMBL" id="JAGSGD010000003">
    <property type="protein sequence ID" value="MBR7621794.1"/>
    <property type="molecule type" value="Genomic_DNA"/>
</dbReference>
<accession>A0A941D5N0</accession>
<reference evidence="2" key="1">
    <citation type="submission" date="2021-04" db="EMBL/GenBank/DDBJ databases">
        <title>Draft genome assembly of strain Phenylobacterium sp. 20VBR1 using MiniION and Illumina platforms.</title>
        <authorList>
            <person name="Thomas F.A."/>
            <person name="Krishnan K.P."/>
            <person name="Sinha R.K."/>
        </authorList>
    </citation>
    <scope>NUCLEOTIDE SEQUENCE</scope>
    <source>
        <strain evidence="2">20VBR1</strain>
    </source>
</reference>
<dbReference type="NCBIfam" id="NF047636">
    <property type="entry name" value="CC_3452_fam"/>
    <property type="match status" value="1"/>
</dbReference>
<dbReference type="InterPro" id="IPR058513">
    <property type="entry name" value="DUF8200"/>
</dbReference>
<dbReference type="Pfam" id="PF26624">
    <property type="entry name" value="DUF8200"/>
    <property type="match status" value="1"/>
</dbReference>
<dbReference type="InterPro" id="IPR058067">
    <property type="entry name" value="CC_3452-like"/>
</dbReference>
<feature type="signal peptide" evidence="1">
    <location>
        <begin position="1"/>
        <end position="24"/>
    </location>
</feature>
<protein>
    <submittedName>
        <fullName evidence="2">Uncharacterized protein</fullName>
    </submittedName>
</protein>
<dbReference type="AlphaFoldDB" id="A0A941D5N0"/>
<gene>
    <name evidence="2" type="ORF">JKL49_20555</name>
</gene>
<evidence type="ECO:0000313" key="3">
    <source>
        <dbReference type="Proteomes" id="UP000622580"/>
    </source>
</evidence>
<proteinExistence type="predicted"/>
<name>A0A941D5N0_9CAUL</name>
<sequence>MKLQTLSAACAAAITLSFAGGAFAADVVTAKLAAPVAEKTKFIAGGAIFVCEADACVASAPTSQTFASSTCKVVAKNVGAIAAFGVGAKTLDAGKLDACNAGASTQLAKR</sequence>
<organism evidence="2 3">
    <name type="scientific">Phenylobacterium glaciei</name>
    <dbReference type="NCBI Taxonomy" id="2803784"/>
    <lineage>
        <taxon>Bacteria</taxon>
        <taxon>Pseudomonadati</taxon>
        <taxon>Pseudomonadota</taxon>
        <taxon>Alphaproteobacteria</taxon>
        <taxon>Caulobacterales</taxon>
        <taxon>Caulobacteraceae</taxon>
        <taxon>Phenylobacterium</taxon>
    </lineage>
</organism>
<dbReference type="RefSeq" id="WP_215343310.1">
    <property type="nucleotide sequence ID" value="NZ_JAGSGD010000003.1"/>
</dbReference>
<keyword evidence="3" id="KW-1185">Reference proteome</keyword>
<comment type="caution">
    <text evidence="2">The sequence shown here is derived from an EMBL/GenBank/DDBJ whole genome shotgun (WGS) entry which is preliminary data.</text>
</comment>
<keyword evidence="1" id="KW-0732">Signal</keyword>
<evidence type="ECO:0000256" key="1">
    <source>
        <dbReference type="SAM" id="SignalP"/>
    </source>
</evidence>